<dbReference type="Gene3D" id="1.10.287.1490">
    <property type="match status" value="1"/>
</dbReference>
<keyword evidence="2" id="KW-0732">Signal</keyword>
<keyword evidence="1" id="KW-0175">Coiled coil</keyword>
<proteinExistence type="predicted"/>
<protein>
    <submittedName>
        <fullName evidence="3">Uncharacterized protein</fullName>
    </submittedName>
</protein>
<dbReference type="AlphaFoldDB" id="A0A8J2RQN5"/>
<feature type="signal peptide" evidence="2">
    <location>
        <begin position="1"/>
        <end position="19"/>
    </location>
</feature>
<evidence type="ECO:0000256" key="1">
    <source>
        <dbReference type="SAM" id="Coils"/>
    </source>
</evidence>
<evidence type="ECO:0000313" key="3">
    <source>
        <dbReference type="EMBL" id="CAH0101069.1"/>
    </source>
</evidence>
<dbReference type="EMBL" id="CAKKLH010000050">
    <property type="protein sequence ID" value="CAH0101069.1"/>
    <property type="molecule type" value="Genomic_DNA"/>
</dbReference>
<sequence length="189" mass="20785">MTQTSLIAIICVWHCVAYGQLPVHIPYYFPYFPYFPYISTFTTFVTQPHNQQNGTVLGGNAGELLERSSPFQGAIFVKLKKLEAITANLAQQLKDSSSESVYIKTVFSTVSDTIAKLDKNVSDLEDELKTTKDDLAKKADQSKLDQTNTELQTTSNNLETATTNLSSTMTELSGTKSAVADLTIKLNDG</sequence>
<gene>
    <name evidence="3" type="ORF">DGAL_LOCUS3369</name>
</gene>
<keyword evidence="4" id="KW-1185">Reference proteome</keyword>
<reference evidence="3" key="1">
    <citation type="submission" date="2021-11" db="EMBL/GenBank/DDBJ databases">
        <authorList>
            <person name="Schell T."/>
        </authorList>
    </citation>
    <scope>NUCLEOTIDE SEQUENCE</scope>
    <source>
        <strain evidence="3">M5</strain>
    </source>
</reference>
<evidence type="ECO:0000313" key="4">
    <source>
        <dbReference type="Proteomes" id="UP000789390"/>
    </source>
</evidence>
<comment type="caution">
    <text evidence="3">The sequence shown here is derived from an EMBL/GenBank/DDBJ whole genome shotgun (WGS) entry which is preliminary data.</text>
</comment>
<dbReference type="Proteomes" id="UP000789390">
    <property type="component" value="Unassembled WGS sequence"/>
</dbReference>
<feature type="chain" id="PRO_5035281077" evidence="2">
    <location>
        <begin position="20"/>
        <end position="189"/>
    </location>
</feature>
<organism evidence="3 4">
    <name type="scientific">Daphnia galeata</name>
    <dbReference type="NCBI Taxonomy" id="27404"/>
    <lineage>
        <taxon>Eukaryota</taxon>
        <taxon>Metazoa</taxon>
        <taxon>Ecdysozoa</taxon>
        <taxon>Arthropoda</taxon>
        <taxon>Crustacea</taxon>
        <taxon>Branchiopoda</taxon>
        <taxon>Diplostraca</taxon>
        <taxon>Cladocera</taxon>
        <taxon>Anomopoda</taxon>
        <taxon>Daphniidae</taxon>
        <taxon>Daphnia</taxon>
    </lineage>
</organism>
<accession>A0A8J2RQN5</accession>
<feature type="coiled-coil region" evidence="1">
    <location>
        <begin position="79"/>
        <end position="164"/>
    </location>
</feature>
<evidence type="ECO:0000256" key="2">
    <source>
        <dbReference type="SAM" id="SignalP"/>
    </source>
</evidence>
<name>A0A8J2RQN5_9CRUS</name>